<feature type="chain" id="PRO_5028963893" description="Fimbrial-type adhesion domain-containing protein" evidence="1">
    <location>
        <begin position="27"/>
        <end position="182"/>
    </location>
</feature>
<organism evidence="3 4">
    <name type="scientific">Achromobacter kerstersii</name>
    <dbReference type="NCBI Taxonomy" id="1353890"/>
    <lineage>
        <taxon>Bacteria</taxon>
        <taxon>Pseudomonadati</taxon>
        <taxon>Pseudomonadota</taxon>
        <taxon>Betaproteobacteria</taxon>
        <taxon>Burkholderiales</taxon>
        <taxon>Alcaligenaceae</taxon>
        <taxon>Achromobacter</taxon>
    </lineage>
</organism>
<keyword evidence="1" id="KW-0732">Signal</keyword>
<feature type="signal peptide" evidence="1">
    <location>
        <begin position="1"/>
        <end position="26"/>
    </location>
</feature>
<dbReference type="InterPro" id="IPR000259">
    <property type="entry name" value="Adhesion_dom_fimbrial"/>
</dbReference>
<accession>A0A6S7AJA1</accession>
<dbReference type="SUPFAM" id="SSF49401">
    <property type="entry name" value="Bacterial adhesins"/>
    <property type="match status" value="1"/>
</dbReference>
<dbReference type="PANTHER" id="PTHR33420">
    <property type="entry name" value="FIMBRIAL SUBUNIT ELFA-RELATED"/>
    <property type="match status" value="1"/>
</dbReference>
<keyword evidence="4" id="KW-1185">Reference proteome</keyword>
<dbReference type="GO" id="GO:0009289">
    <property type="term" value="C:pilus"/>
    <property type="evidence" value="ECO:0007669"/>
    <property type="project" value="InterPro"/>
</dbReference>
<feature type="domain" description="Fimbrial-type adhesion" evidence="2">
    <location>
        <begin position="31"/>
        <end position="181"/>
    </location>
</feature>
<dbReference type="PANTHER" id="PTHR33420:SF26">
    <property type="entry name" value="FIMBRIAL SUBUNIT"/>
    <property type="match status" value="1"/>
</dbReference>
<dbReference type="AlphaFoldDB" id="A0A6S7AJA1"/>
<sequence>MKRSIVNTLAASGLLLAVLAPVSTYAANGVIQFRGDISDTTCAVDVSSATGSEVRFGTVKPDAVIAGTAPALSFDINVGGGADCTNGKKAMLSFDRNDVDLVSNNVPLYAGGAGNVQIEISNSTNGVKGDKVLLGQVGAVEAEIVDNAAKYSYFAQYVRRDNAAPVTPGDGNARLNFTVNVR</sequence>
<evidence type="ECO:0000313" key="3">
    <source>
        <dbReference type="EMBL" id="CAB3732124.1"/>
    </source>
</evidence>
<dbReference type="InterPro" id="IPR008966">
    <property type="entry name" value="Adhesion_dom_sf"/>
</dbReference>
<evidence type="ECO:0000256" key="1">
    <source>
        <dbReference type="SAM" id="SignalP"/>
    </source>
</evidence>
<reference evidence="3 4" key="1">
    <citation type="submission" date="2020-04" db="EMBL/GenBank/DDBJ databases">
        <authorList>
            <person name="De Canck E."/>
        </authorList>
    </citation>
    <scope>NUCLEOTIDE SEQUENCE [LARGE SCALE GENOMIC DNA]</scope>
    <source>
        <strain evidence="3 4">LMG 3441</strain>
    </source>
</reference>
<dbReference type="GO" id="GO:0043709">
    <property type="term" value="P:cell adhesion involved in single-species biofilm formation"/>
    <property type="evidence" value="ECO:0007669"/>
    <property type="project" value="TreeGrafter"/>
</dbReference>
<evidence type="ECO:0000313" key="4">
    <source>
        <dbReference type="Proteomes" id="UP000494269"/>
    </source>
</evidence>
<protein>
    <recommendedName>
        <fullName evidence="2">Fimbrial-type adhesion domain-containing protein</fullName>
    </recommendedName>
</protein>
<dbReference type="RefSeq" id="WP_175171203.1">
    <property type="nucleotide sequence ID" value="NZ_CADIJQ010000009.1"/>
</dbReference>
<dbReference type="EMBL" id="CADIJQ010000009">
    <property type="protein sequence ID" value="CAB3732124.1"/>
    <property type="molecule type" value="Genomic_DNA"/>
</dbReference>
<dbReference type="InterPro" id="IPR050263">
    <property type="entry name" value="Bact_Fimbrial_Adh_Pro"/>
</dbReference>
<dbReference type="InterPro" id="IPR036937">
    <property type="entry name" value="Adhesion_dom_fimbrial_sf"/>
</dbReference>
<proteinExistence type="predicted"/>
<dbReference type="Pfam" id="PF00419">
    <property type="entry name" value="Fimbrial"/>
    <property type="match status" value="1"/>
</dbReference>
<dbReference type="Gene3D" id="2.60.40.1090">
    <property type="entry name" value="Fimbrial-type adhesion domain"/>
    <property type="match status" value="1"/>
</dbReference>
<gene>
    <name evidence="3" type="ORF">LMG3441_04775</name>
</gene>
<evidence type="ECO:0000259" key="2">
    <source>
        <dbReference type="Pfam" id="PF00419"/>
    </source>
</evidence>
<dbReference type="Proteomes" id="UP000494269">
    <property type="component" value="Unassembled WGS sequence"/>
</dbReference>
<name>A0A6S7AJA1_9BURK</name>